<dbReference type="CDD" id="cd22249">
    <property type="entry name" value="UDM1_RNF168_RNF169-like"/>
    <property type="match status" value="1"/>
</dbReference>
<dbReference type="Pfam" id="PF06212">
    <property type="entry name" value="GRIM-19"/>
    <property type="match status" value="1"/>
</dbReference>
<feature type="domain" description="GATA-type" evidence="9">
    <location>
        <begin position="476"/>
        <end position="506"/>
    </location>
</feature>
<feature type="compositionally biased region" description="Low complexity" evidence="7">
    <location>
        <begin position="337"/>
        <end position="351"/>
    </location>
</feature>
<dbReference type="GO" id="GO:0016581">
    <property type="term" value="C:NuRD complex"/>
    <property type="evidence" value="ECO:0007669"/>
    <property type="project" value="TreeGrafter"/>
</dbReference>
<evidence type="ECO:0000256" key="2">
    <source>
        <dbReference type="ARBA" id="ARBA00023015"/>
    </source>
</evidence>
<feature type="compositionally biased region" description="Basic and acidic residues" evidence="7">
    <location>
        <begin position="67"/>
        <end position="88"/>
    </location>
</feature>
<evidence type="ECO:0000259" key="9">
    <source>
        <dbReference type="PROSITE" id="PS50114"/>
    </source>
</evidence>
<dbReference type="GO" id="GO:0043565">
    <property type="term" value="F:sequence-specific DNA binding"/>
    <property type="evidence" value="ECO:0007669"/>
    <property type="project" value="InterPro"/>
</dbReference>
<dbReference type="GO" id="GO:0008270">
    <property type="term" value="F:zinc ion binding"/>
    <property type="evidence" value="ECO:0007669"/>
    <property type="project" value="UniProtKB-KW"/>
</dbReference>
<dbReference type="GO" id="GO:0000122">
    <property type="term" value="P:negative regulation of transcription by RNA polymerase II"/>
    <property type="evidence" value="ECO:0007669"/>
    <property type="project" value="InterPro"/>
</dbReference>
<dbReference type="PANTHER" id="PTHR13455">
    <property type="entry name" value="TRANSCRIPTIONAL REPRESSOR P66-RELATED"/>
    <property type="match status" value="1"/>
</dbReference>
<keyword evidence="8" id="KW-0472">Membrane</keyword>
<feature type="compositionally biased region" description="Polar residues" evidence="7">
    <location>
        <begin position="256"/>
        <end position="270"/>
    </location>
</feature>
<evidence type="ECO:0000256" key="6">
    <source>
        <dbReference type="PROSITE-ProRule" id="PRU00094"/>
    </source>
</evidence>
<dbReference type="InterPro" id="IPR000679">
    <property type="entry name" value="Znf_GATA"/>
</dbReference>
<feature type="region of interest" description="Disordered" evidence="7">
    <location>
        <begin position="539"/>
        <end position="611"/>
    </location>
</feature>
<keyword evidence="6" id="KW-0863">Zinc-finger</keyword>
<sequence>MTVAPSLPPWLDDRHEQRRLGPRRVSGVRSPPRHPESRAKPADDRRTTSSPWEMSEEPVRQTRSQKRALERETLPGELMESKKARLDPRAGAGAGGGGAGGGGGGVKAERVERGCSMLNAGEVKATIKVEVQTGDEPVNMSKSGGKAGLRSPSPDDIIVLSDSESSSPLNGLSHHPRSCPPPRSWYVPQRTAPPHHRTQALGTLNIAPLRPTQMEACSWKQSGGLVIIKQLKQELRLEEAKLVLLKKLRQSQIQKEASLQRMTGSSSSVATPPPLVRGSISASKGSLQVVSGRSAGGVIPPPLVRGAARLLQTRGPGHHAHAAQRGPAHPGDPPADPESAAAAAAPSRAVSPGPPPLLLAPRATVPSMQVQGQRVIQQGLIRVANASLLVNISQAAPTALKGSAVTSQTQLSGVTVTTVLERSLLEIPAPAPPETQLPLPALRRQQRVHLPGGAGGGGAPPAGHAGHRQAASAPSLKEPHACSQCRTDFTPRWRQEKGGVALCDRCTASGQKRALKAEHTGRLKAAFVSALQQEQEMEQRILQQTAASHTSSSHTSSSSSFLCGGEGGAPGPGDPADEAACARGPTTDTRPSPAPHAPIKQFSRSLQSPGSLTHSFSQIQSAVAAAALVSRPGVTMAYVNPSLTAHKSSSAVDRQREYLLDMILSLRPQAANMAASKVKQDMPPPGGYGPIDYKRNLPKRGFSGYSMFGIGIGVMLLGYWRLFKWNRERRRLQIEEMEARIALLPLLQAEQDRRMLRMMRENLEEEAKIMKDVPGWKVGESPFHTERWVTPLSEELYSLRPRKELALKRFGLQWYM</sequence>
<dbReference type="PROSITE" id="PS50114">
    <property type="entry name" value="GATA_ZN_FINGER_2"/>
    <property type="match status" value="1"/>
</dbReference>
<keyword evidence="6" id="KW-0479">Metal-binding</keyword>
<dbReference type="InterPro" id="IPR032346">
    <property type="entry name" value="P66_CC"/>
</dbReference>
<feature type="region of interest" description="Disordered" evidence="7">
    <location>
        <begin position="256"/>
        <end position="280"/>
    </location>
</feature>
<evidence type="ECO:0000313" key="11">
    <source>
        <dbReference type="Proteomes" id="UP001221898"/>
    </source>
</evidence>
<feature type="compositionally biased region" description="Polar residues" evidence="7">
    <location>
        <begin position="602"/>
        <end position="611"/>
    </location>
</feature>
<keyword evidence="5" id="KW-0539">Nucleus</keyword>
<dbReference type="PANTHER" id="PTHR13455:SF3">
    <property type="entry name" value="TRANSCRIPTIONAL REPRESSOR P66-ALPHA"/>
    <property type="match status" value="1"/>
</dbReference>
<reference evidence="10" key="1">
    <citation type="journal article" date="2023" name="Science">
        <title>Genome structures resolve the early diversification of teleost fishes.</title>
        <authorList>
            <person name="Parey E."/>
            <person name="Louis A."/>
            <person name="Montfort J."/>
            <person name="Bouchez O."/>
            <person name="Roques C."/>
            <person name="Iampietro C."/>
            <person name="Lluch J."/>
            <person name="Castinel A."/>
            <person name="Donnadieu C."/>
            <person name="Desvignes T."/>
            <person name="Floi Bucao C."/>
            <person name="Jouanno E."/>
            <person name="Wen M."/>
            <person name="Mejri S."/>
            <person name="Dirks R."/>
            <person name="Jansen H."/>
            <person name="Henkel C."/>
            <person name="Chen W.J."/>
            <person name="Zahm M."/>
            <person name="Cabau C."/>
            <person name="Klopp C."/>
            <person name="Thompson A.W."/>
            <person name="Robinson-Rechavi M."/>
            <person name="Braasch I."/>
            <person name="Lecointre G."/>
            <person name="Bobe J."/>
            <person name="Postlethwait J.H."/>
            <person name="Berthelot C."/>
            <person name="Roest Crollius H."/>
            <person name="Guiguen Y."/>
        </authorList>
    </citation>
    <scope>NUCLEOTIDE SEQUENCE</scope>
    <source>
        <strain evidence="10">NC1722</strain>
    </source>
</reference>
<keyword evidence="3" id="KW-0175">Coiled coil</keyword>
<dbReference type="AlphaFoldDB" id="A0AAD7R662"/>
<dbReference type="EMBL" id="JAINUG010000563">
    <property type="protein sequence ID" value="KAJ8366634.1"/>
    <property type="molecule type" value="Genomic_DNA"/>
</dbReference>
<feature type="region of interest" description="Disordered" evidence="7">
    <location>
        <begin position="448"/>
        <end position="481"/>
    </location>
</feature>
<evidence type="ECO:0000256" key="8">
    <source>
        <dbReference type="SAM" id="Phobius"/>
    </source>
</evidence>
<name>A0AAD7R662_9TELE</name>
<evidence type="ECO:0000313" key="10">
    <source>
        <dbReference type="EMBL" id="KAJ8366634.1"/>
    </source>
</evidence>
<feature type="compositionally biased region" description="Low complexity" evidence="7">
    <location>
        <begin position="548"/>
        <end position="560"/>
    </location>
</feature>
<dbReference type="InterPro" id="IPR040386">
    <property type="entry name" value="P66"/>
</dbReference>
<dbReference type="InterPro" id="IPR009346">
    <property type="entry name" value="GRIM-19"/>
</dbReference>
<evidence type="ECO:0000256" key="5">
    <source>
        <dbReference type="ARBA" id="ARBA00023242"/>
    </source>
</evidence>
<dbReference type="Proteomes" id="UP001221898">
    <property type="component" value="Unassembled WGS sequence"/>
</dbReference>
<dbReference type="Gene3D" id="6.10.250.1650">
    <property type="match status" value="1"/>
</dbReference>
<feature type="compositionally biased region" description="Gly residues" evidence="7">
    <location>
        <begin position="92"/>
        <end position="106"/>
    </location>
</feature>
<dbReference type="SUPFAM" id="SSF57716">
    <property type="entry name" value="Glucocorticoid receptor-like (DNA-binding domain)"/>
    <property type="match status" value="1"/>
</dbReference>
<protein>
    <recommendedName>
        <fullName evidence="9">GATA-type domain-containing protein</fullName>
    </recommendedName>
</protein>
<feature type="compositionally biased region" description="Basic and acidic residues" evidence="7">
    <location>
        <begin position="33"/>
        <end position="47"/>
    </location>
</feature>
<gene>
    <name evidence="10" type="ORF">AAFF_G00348330</name>
</gene>
<feature type="region of interest" description="Disordered" evidence="7">
    <location>
        <begin position="1"/>
        <end position="106"/>
    </location>
</feature>
<accession>A0AAD7R662</accession>
<feature type="transmembrane region" description="Helical" evidence="8">
    <location>
        <begin position="702"/>
        <end position="723"/>
    </location>
</feature>
<keyword evidence="8" id="KW-0812">Transmembrane</keyword>
<keyword evidence="11" id="KW-1185">Reference proteome</keyword>
<dbReference type="Pfam" id="PF16563">
    <property type="entry name" value="P66_CC"/>
    <property type="match status" value="1"/>
</dbReference>
<proteinExistence type="predicted"/>
<evidence type="ECO:0000256" key="1">
    <source>
        <dbReference type="ARBA" id="ARBA00004123"/>
    </source>
</evidence>
<keyword evidence="2" id="KW-0805">Transcription regulation</keyword>
<organism evidence="10 11">
    <name type="scientific">Aldrovandia affinis</name>
    <dbReference type="NCBI Taxonomy" id="143900"/>
    <lineage>
        <taxon>Eukaryota</taxon>
        <taxon>Metazoa</taxon>
        <taxon>Chordata</taxon>
        <taxon>Craniata</taxon>
        <taxon>Vertebrata</taxon>
        <taxon>Euteleostomi</taxon>
        <taxon>Actinopterygii</taxon>
        <taxon>Neopterygii</taxon>
        <taxon>Teleostei</taxon>
        <taxon>Notacanthiformes</taxon>
        <taxon>Halosauridae</taxon>
        <taxon>Aldrovandia</taxon>
    </lineage>
</organism>
<comment type="caution">
    <text evidence="10">The sequence shown here is derived from an EMBL/GenBank/DDBJ whole genome shotgun (WGS) entry which is preliminary data.</text>
</comment>
<feature type="region of interest" description="Disordered" evidence="7">
    <location>
        <begin position="314"/>
        <end position="358"/>
    </location>
</feature>
<evidence type="ECO:0000256" key="3">
    <source>
        <dbReference type="ARBA" id="ARBA00023054"/>
    </source>
</evidence>
<keyword evidence="6" id="KW-0862">Zinc</keyword>
<keyword evidence="4" id="KW-0804">Transcription</keyword>
<evidence type="ECO:0000256" key="7">
    <source>
        <dbReference type="SAM" id="MobiDB-lite"/>
    </source>
</evidence>
<comment type="subcellular location">
    <subcellularLocation>
        <location evidence="1">Nucleus</location>
    </subcellularLocation>
</comment>
<keyword evidence="8" id="KW-1133">Transmembrane helix</keyword>
<evidence type="ECO:0000256" key="4">
    <source>
        <dbReference type="ARBA" id="ARBA00023163"/>
    </source>
</evidence>